<reference evidence="18" key="1">
    <citation type="journal article" date="2006" name="Science">
        <title>Ancient noncoding elements conserved in the human genome.</title>
        <authorList>
            <person name="Venkatesh B."/>
            <person name="Kirkness E.F."/>
            <person name="Loh Y.H."/>
            <person name="Halpern A.L."/>
            <person name="Lee A.P."/>
            <person name="Johnson J."/>
            <person name="Dandona N."/>
            <person name="Viswanathan L.D."/>
            <person name="Tay A."/>
            <person name="Venter J.C."/>
            <person name="Strausberg R.L."/>
            <person name="Brenner S."/>
        </authorList>
    </citation>
    <scope>NUCLEOTIDE SEQUENCE [LARGE SCALE GENOMIC DNA]</scope>
</reference>
<dbReference type="InterPro" id="IPR050331">
    <property type="entry name" value="Zinc_finger"/>
</dbReference>
<comment type="function">
    <text evidence="12">Transcription factor that mediates a transcriptional program in various innate and adaptive immune tissue-resident lymphocyte T cell types such as tissue-resident memory T (Trm), natural killer (trNK) and natural killer T (NKT) cells and negatively regulates gene expression of proteins that promote the egress of tissue-resident T-cell populations from non-lymphoid organs. Plays a role in the development, retention and long-term establishment of adaptive and innate tissue-resident lymphocyte T cell types in non-lymphoid organs, such as the skin and gut, but also in other nonbarrier tissues like liver and kidney, and therefore may provide immediate immunological protection against reactivating infections or viral reinfection. Binds specifically to the PRDI element in the promoter of the beta-interferon gene. Drives the maturation of B-lymphocytes into Ig secreting cells. Associates with the transcriptional repressor ZNF683 to chromatin at gene promoter regions.</text>
</comment>
<dbReference type="FunFam" id="3.30.160.60:FF:000262">
    <property type="entry name" value="PR domain zinc finger protein 1"/>
    <property type="match status" value="1"/>
</dbReference>
<dbReference type="STRING" id="7868.ENSCMIP00000044972"/>
<dbReference type="FunFam" id="3.30.160.60:FF:000132">
    <property type="entry name" value="PR domain zinc finger protein 1"/>
    <property type="match status" value="1"/>
</dbReference>
<dbReference type="PROSITE" id="PS50157">
    <property type="entry name" value="ZINC_FINGER_C2H2_2"/>
    <property type="match status" value="4"/>
</dbReference>
<keyword evidence="1" id="KW-0399">Innate immunity</keyword>
<dbReference type="Ensembl" id="ENSCMIT00000045617.1">
    <property type="protein sequence ID" value="ENSCMIP00000044972.1"/>
    <property type="gene ID" value="ENSCMIG00000018570.1"/>
</dbReference>
<evidence type="ECO:0000256" key="6">
    <source>
        <dbReference type="ARBA" id="ARBA00022859"/>
    </source>
</evidence>
<feature type="domain" description="C2H2-type" evidence="15">
    <location>
        <begin position="505"/>
        <end position="532"/>
    </location>
</feature>
<dbReference type="Pfam" id="PF21549">
    <property type="entry name" value="PRDM2_PR"/>
    <property type="match status" value="1"/>
</dbReference>
<evidence type="ECO:0000313" key="17">
    <source>
        <dbReference type="Ensembl" id="ENSCMIP00000044972.1"/>
    </source>
</evidence>
<dbReference type="AlphaFoldDB" id="A0A4W3JQK7"/>
<dbReference type="PROSITE" id="PS00028">
    <property type="entry name" value="ZINC_FINGER_C2H2_1"/>
    <property type="match status" value="4"/>
</dbReference>
<dbReference type="InterPro" id="IPR046341">
    <property type="entry name" value="SET_dom_sf"/>
</dbReference>
<dbReference type="FunFam" id="3.30.160.60:FF:000110">
    <property type="entry name" value="Zinc finger protein-like"/>
    <property type="match status" value="1"/>
</dbReference>
<evidence type="ECO:0000256" key="12">
    <source>
        <dbReference type="PIRNR" id="PIRNR013212"/>
    </source>
</evidence>
<evidence type="ECO:0000256" key="14">
    <source>
        <dbReference type="SAM" id="MobiDB-lite"/>
    </source>
</evidence>
<evidence type="ECO:0000256" key="9">
    <source>
        <dbReference type="ARBA" id="ARBA00023130"/>
    </source>
</evidence>
<dbReference type="GO" id="GO:0000978">
    <property type="term" value="F:RNA polymerase II cis-regulatory region sequence-specific DNA binding"/>
    <property type="evidence" value="ECO:0007669"/>
    <property type="project" value="TreeGrafter"/>
</dbReference>
<feature type="compositionally biased region" description="Basic and acidic residues" evidence="14">
    <location>
        <begin position="111"/>
        <end position="140"/>
    </location>
</feature>
<evidence type="ECO:0000256" key="7">
    <source>
        <dbReference type="ARBA" id="ARBA00023015"/>
    </source>
</evidence>
<evidence type="ECO:0000256" key="3">
    <source>
        <dbReference type="ARBA" id="ARBA00022737"/>
    </source>
</evidence>
<dbReference type="SUPFAM" id="SSF57667">
    <property type="entry name" value="beta-beta-alpha zinc fingers"/>
    <property type="match status" value="3"/>
</dbReference>
<dbReference type="SMART" id="SM00355">
    <property type="entry name" value="ZnF_C2H2"/>
    <property type="match status" value="5"/>
</dbReference>
<keyword evidence="18" id="KW-1185">Reference proteome</keyword>
<comment type="similarity">
    <text evidence="12">Belongs to the class V-like SAM-binding methyltransferase superfamily.</text>
</comment>
<evidence type="ECO:0000256" key="10">
    <source>
        <dbReference type="ARBA" id="ARBA00023163"/>
    </source>
</evidence>
<dbReference type="GO" id="GO:0045087">
    <property type="term" value="P:innate immune response"/>
    <property type="evidence" value="ECO:0007669"/>
    <property type="project" value="UniProtKB-KW"/>
</dbReference>
<feature type="domain" description="SET" evidence="16">
    <location>
        <begin position="1"/>
        <end position="67"/>
    </location>
</feature>
<evidence type="ECO:0000256" key="4">
    <source>
        <dbReference type="ARBA" id="ARBA00022771"/>
    </source>
</evidence>
<reference evidence="18" key="2">
    <citation type="journal article" date="2007" name="PLoS Biol.">
        <title>Survey sequencing and comparative analysis of the elephant shark (Callorhinchus milii) genome.</title>
        <authorList>
            <person name="Venkatesh B."/>
            <person name="Kirkness E.F."/>
            <person name="Loh Y.H."/>
            <person name="Halpern A.L."/>
            <person name="Lee A.P."/>
            <person name="Johnson J."/>
            <person name="Dandona N."/>
            <person name="Viswanathan L.D."/>
            <person name="Tay A."/>
            <person name="Venter J.C."/>
            <person name="Strausberg R.L."/>
            <person name="Brenner S."/>
        </authorList>
    </citation>
    <scope>NUCLEOTIDE SEQUENCE [LARGE SCALE GENOMIC DNA]</scope>
</reference>
<dbReference type="InterPro" id="IPR013087">
    <property type="entry name" value="Znf_C2H2_type"/>
</dbReference>
<dbReference type="GO" id="GO:0002250">
    <property type="term" value="P:adaptive immune response"/>
    <property type="evidence" value="ECO:0007669"/>
    <property type="project" value="UniProtKB-KW"/>
</dbReference>
<evidence type="ECO:0000259" key="15">
    <source>
        <dbReference type="PROSITE" id="PS50157"/>
    </source>
</evidence>
<evidence type="ECO:0000256" key="11">
    <source>
        <dbReference type="ARBA" id="ARBA00023242"/>
    </source>
</evidence>
<evidence type="ECO:0000256" key="1">
    <source>
        <dbReference type="ARBA" id="ARBA00022588"/>
    </source>
</evidence>
<organism evidence="17 18">
    <name type="scientific">Callorhinchus milii</name>
    <name type="common">Ghost shark</name>
    <dbReference type="NCBI Taxonomy" id="7868"/>
    <lineage>
        <taxon>Eukaryota</taxon>
        <taxon>Metazoa</taxon>
        <taxon>Chordata</taxon>
        <taxon>Craniata</taxon>
        <taxon>Vertebrata</taxon>
        <taxon>Chondrichthyes</taxon>
        <taxon>Holocephali</taxon>
        <taxon>Chimaeriformes</taxon>
        <taxon>Callorhinchidae</taxon>
        <taxon>Callorhinchus</taxon>
    </lineage>
</organism>
<feature type="compositionally biased region" description="Polar residues" evidence="14">
    <location>
        <begin position="184"/>
        <end position="217"/>
    </location>
</feature>
<dbReference type="EC" id="2.1.1.-" evidence="12"/>
<dbReference type="GO" id="GO:0005634">
    <property type="term" value="C:nucleus"/>
    <property type="evidence" value="ECO:0007669"/>
    <property type="project" value="UniProtKB-SubCell"/>
</dbReference>
<keyword evidence="8" id="KW-0238">DNA-binding</keyword>
<accession>A0A4W3JQK7</accession>
<dbReference type="PANTHER" id="PTHR16515:SF64">
    <property type="entry name" value="PR DOMAIN ZINC FINGER PROTEIN 1"/>
    <property type="match status" value="1"/>
</dbReference>
<keyword evidence="3" id="KW-0677">Repeat</keyword>
<dbReference type="GO" id="GO:0045165">
    <property type="term" value="P:cell fate commitment"/>
    <property type="evidence" value="ECO:0007669"/>
    <property type="project" value="UniProtKB-UniRule"/>
</dbReference>
<dbReference type="InterPro" id="IPR001214">
    <property type="entry name" value="SET_dom"/>
</dbReference>
<dbReference type="PROSITE" id="PS50280">
    <property type="entry name" value="SET"/>
    <property type="match status" value="1"/>
</dbReference>
<keyword evidence="4 13" id="KW-0863">Zinc-finger</keyword>
<dbReference type="Gene3D" id="2.170.270.10">
    <property type="entry name" value="SET domain"/>
    <property type="match status" value="1"/>
</dbReference>
<keyword evidence="7" id="KW-0805">Transcription regulation</keyword>
<reference evidence="17" key="4">
    <citation type="submission" date="2025-08" db="UniProtKB">
        <authorList>
            <consortium name="Ensembl"/>
        </authorList>
    </citation>
    <scope>IDENTIFICATION</scope>
</reference>
<reference evidence="17" key="5">
    <citation type="submission" date="2025-09" db="UniProtKB">
        <authorList>
            <consortium name="Ensembl"/>
        </authorList>
    </citation>
    <scope>IDENTIFICATION</scope>
</reference>
<evidence type="ECO:0000256" key="8">
    <source>
        <dbReference type="ARBA" id="ARBA00023125"/>
    </source>
</evidence>
<dbReference type="FunFam" id="3.30.160.60:FF:000211">
    <property type="entry name" value="PR domain zinc finger protein 1"/>
    <property type="match status" value="1"/>
</dbReference>
<dbReference type="InterPro" id="IPR016608">
    <property type="entry name" value="PRDM1"/>
</dbReference>
<evidence type="ECO:0000256" key="5">
    <source>
        <dbReference type="ARBA" id="ARBA00022833"/>
    </source>
</evidence>
<keyword evidence="11" id="KW-0539">Nucleus</keyword>
<dbReference type="InParanoid" id="A0A4W3JQK7"/>
<dbReference type="GeneTree" id="ENSGT00940000154798"/>
<dbReference type="PANTHER" id="PTHR16515">
    <property type="entry name" value="PR DOMAIN ZINC FINGER PROTEIN"/>
    <property type="match status" value="1"/>
</dbReference>
<evidence type="ECO:0000256" key="2">
    <source>
        <dbReference type="ARBA" id="ARBA00022723"/>
    </source>
</evidence>
<proteinExistence type="inferred from homology"/>
<keyword evidence="9" id="KW-1064">Adaptive immunity</keyword>
<feature type="region of interest" description="Disordered" evidence="14">
    <location>
        <begin position="97"/>
        <end position="151"/>
    </location>
</feature>
<evidence type="ECO:0000256" key="13">
    <source>
        <dbReference type="PROSITE-ProRule" id="PRU00042"/>
    </source>
</evidence>
<dbReference type="Gene3D" id="3.30.160.60">
    <property type="entry name" value="Classic Zinc Finger"/>
    <property type="match status" value="4"/>
</dbReference>
<dbReference type="InterPro" id="IPR036236">
    <property type="entry name" value="Znf_C2H2_sf"/>
</dbReference>
<feature type="domain" description="C2H2-type" evidence="15">
    <location>
        <begin position="449"/>
        <end position="476"/>
    </location>
</feature>
<keyword evidence="6" id="KW-0391">Immunity</keyword>
<dbReference type="GO" id="GO:0001227">
    <property type="term" value="F:DNA-binding transcription repressor activity, RNA polymerase II-specific"/>
    <property type="evidence" value="ECO:0007669"/>
    <property type="project" value="InterPro"/>
</dbReference>
<feature type="region of interest" description="Disordered" evidence="14">
    <location>
        <begin position="178"/>
        <end position="218"/>
    </location>
</feature>
<comment type="subcellular location">
    <subcellularLocation>
        <location evidence="12">Nucleus</location>
    </subcellularLocation>
    <subcellularLocation>
        <location evidence="12">Cytoplasm</location>
    </subcellularLocation>
</comment>
<name>A0A4W3JQK7_CALMI</name>
<dbReference type="PIRSF" id="PIRSF013212">
    <property type="entry name" value="PRDM1"/>
    <property type="match status" value="1"/>
</dbReference>
<comment type="subunit">
    <text evidence="12">Interacts with PRMT5. Interacts with FBXO10. Interacts with FBXO11.</text>
</comment>
<keyword evidence="5" id="KW-0862">Zinc</keyword>
<dbReference type="Proteomes" id="UP000314986">
    <property type="component" value="Unassembled WGS sequence"/>
</dbReference>
<feature type="region of interest" description="Disordered" evidence="14">
    <location>
        <begin position="349"/>
        <end position="369"/>
    </location>
</feature>
<feature type="domain" description="C2H2-type" evidence="15">
    <location>
        <begin position="477"/>
        <end position="504"/>
    </location>
</feature>
<evidence type="ECO:0000313" key="18">
    <source>
        <dbReference type="Proteomes" id="UP000314986"/>
    </source>
</evidence>
<keyword evidence="2" id="KW-0479">Metal-binding</keyword>
<dbReference type="GO" id="GO:0008270">
    <property type="term" value="F:zinc ion binding"/>
    <property type="evidence" value="ECO:0007669"/>
    <property type="project" value="UniProtKB-KW"/>
</dbReference>
<feature type="domain" description="C2H2-type" evidence="15">
    <location>
        <begin position="421"/>
        <end position="448"/>
    </location>
</feature>
<protein>
    <recommendedName>
        <fullName evidence="12">PR domain zinc finger protein 1</fullName>
        <ecNumber evidence="12">2.1.1.-</ecNumber>
    </recommendedName>
</protein>
<dbReference type="Pfam" id="PF00096">
    <property type="entry name" value="zf-C2H2"/>
    <property type="match status" value="3"/>
</dbReference>
<reference evidence="18" key="3">
    <citation type="journal article" date="2014" name="Nature">
        <title>Elephant shark genome provides unique insights into gnathostome evolution.</title>
        <authorList>
            <consortium name="International Elephant Shark Genome Sequencing Consortium"/>
            <person name="Venkatesh B."/>
            <person name="Lee A.P."/>
            <person name="Ravi V."/>
            <person name="Maurya A.K."/>
            <person name="Lian M.M."/>
            <person name="Swann J.B."/>
            <person name="Ohta Y."/>
            <person name="Flajnik M.F."/>
            <person name="Sutoh Y."/>
            <person name="Kasahara M."/>
            <person name="Hoon S."/>
            <person name="Gangu V."/>
            <person name="Roy S.W."/>
            <person name="Irimia M."/>
            <person name="Korzh V."/>
            <person name="Kondrychyn I."/>
            <person name="Lim Z.W."/>
            <person name="Tay B.H."/>
            <person name="Tohari S."/>
            <person name="Kong K.W."/>
            <person name="Ho S."/>
            <person name="Lorente-Galdos B."/>
            <person name="Quilez J."/>
            <person name="Marques-Bonet T."/>
            <person name="Raney B.J."/>
            <person name="Ingham P.W."/>
            <person name="Tay A."/>
            <person name="Hillier L.W."/>
            <person name="Minx P."/>
            <person name="Boehm T."/>
            <person name="Wilson R.K."/>
            <person name="Brenner S."/>
            <person name="Warren W.C."/>
        </authorList>
    </citation>
    <scope>NUCLEOTIDE SEQUENCE [LARGE SCALE GENOMIC DNA]</scope>
</reference>
<sequence>MEEIYSAGRLHHFLDGYNIHKSNWMRYVNPARSPEEQNLVACQNGTDIYFYTVKPVAPSRELLVWYSHDFADRLSYPPTGDLVMLKLKQNFEGCKDLESASSGPLPQQGEYSKDGEKHDANNTKNSETKIDVEMIDRDTPPDTPDNQIVDFSKKLYPVPVSRPQPEYNGSKMAGVCDSGLPFGRSTSPHGISPNQRSKSPSAQLSPQIHSPNSTTSAHKGIQLHMNGHFSNGESLVPYPMYSPPSHLPHQYMYPFSPLSPHYPRYLLPNYSPIIHPLNRPVALSSLGLFGRMPPVCGSFLGGDSLPHPIISPTVLPIPPHSEEGQRLAVPEQAREVLIPAPNSAFSLASPPEGLKERPLRSSPSGGTTITSELLVQPKATSWLRMNEEAMNLSKPKTIPANYPGYKSLPYPLKKQNGKIQYECNVCLKTFGQLSNLKVHLRVHSGERPFSCQTCNKTFTQLAHLQKHYLVHTGEKPHQCQVCHKRFSSTSNLKTHLRLHSGEKPYQCKQCSTKFTQFVHLKLHRRLHNKERPHKCHFCPKSYVHHCSLTIHLKGNCSMSSTARWAPDDLSRINQEIDRFDVSENAERLEENATMAEVDLVAEKLIIGVLEDNKEEQIRAAYHSHSADTLPSISFHQRITNPLLSHHNPSPHLPIRVKQELSL</sequence>
<keyword evidence="10" id="KW-0804">Transcription</keyword>
<dbReference type="GO" id="GO:0005737">
    <property type="term" value="C:cytoplasm"/>
    <property type="evidence" value="ECO:0007669"/>
    <property type="project" value="UniProtKB-SubCell"/>
</dbReference>
<evidence type="ECO:0000259" key="16">
    <source>
        <dbReference type="PROSITE" id="PS50280"/>
    </source>
</evidence>